<evidence type="ECO:0000256" key="1">
    <source>
        <dbReference type="ARBA" id="ARBA00008655"/>
    </source>
</evidence>
<dbReference type="Proteomes" id="UP000472260">
    <property type="component" value="Unassembled WGS sequence"/>
</dbReference>
<evidence type="ECO:0000259" key="8">
    <source>
        <dbReference type="Pfam" id="PF16076"/>
    </source>
</evidence>
<feature type="transmembrane region" description="Helical" evidence="7">
    <location>
        <begin position="58"/>
        <end position="76"/>
    </location>
</feature>
<keyword evidence="5" id="KW-1208">Phospholipid metabolism</keyword>
<organism evidence="9 10">
    <name type="scientific">Sinocyclocheilus anshuiensis</name>
    <dbReference type="NCBI Taxonomy" id="1608454"/>
    <lineage>
        <taxon>Eukaryota</taxon>
        <taxon>Metazoa</taxon>
        <taxon>Chordata</taxon>
        <taxon>Craniata</taxon>
        <taxon>Vertebrata</taxon>
        <taxon>Euteleostomi</taxon>
        <taxon>Actinopterygii</taxon>
        <taxon>Neopterygii</taxon>
        <taxon>Teleostei</taxon>
        <taxon>Ostariophysi</taxon>
        <taxon>Cypriniformes</taxon>
        <taxon>Cyprinidae</taxon>
        <taxon>Cyprininae</taxon>
        <taxon>Sinocyclocheilus</taxon>
    </lineage>
</organism>
<keyword evidence="7" id="KW-0812">Transmembrane</keyword>
<evidence type="ECO:0000256" key="7">
    <source>
        <dbReference type="SAM" id="Phobius"/>
    </source>
</evidence>
<keyword evidence="2" id="KW-0444">Lipid biosynthesis</keyword>
<evidence type="ECO:0000256" key="2">
    <source>
        <dbReference type="ARBA" id="ARBA00022516"/>
    </source>
</evidence>
<feature type="transmembrane region" description="Helical" evidence="7">
    <location>
        <begin position="7"/>
        <end position="38"/>
    </location>
</feature>
<sequence length="240" mass="27880">MVSLRGLCFLLTLFLGSFFGSIFMLGPVLPLMLLSPAWYRWVTDRIVATWLTLPVVRYLYTVVSFICTALSTILIVSEQPYREDRAHMLQMKVLVHSVINDSLRLSFGTQTCYDQPSNSLLVQIICFHVRRFSAACLPSSAEQLQRWCQERWREKEHRLCAFYRSEPRRFDQPEARVPPCKSQLRVALIKAASLLYWSAFITLCYFFFLCQQRVTGGVELMELACHRCWSGGRSLELKEE</sequence>
<protein>
    <recommendedName>
        <fullName evidence="8">Acyltransferase C-terminal domain-containing protein</fullName>
    </recommendedName>
</protein>
<dbReference type="Pfam" id="PF16076">
    <property type="entry name" value="Acyltransf_C"/>
    <property type="match status" value="1"/>
</dbReference>
<evidence type="ECO:0000256" key="6">
    <source>
        <dbReference type="ARBA" id="ARBA00023315"/>
    </source>
</evidence>
<dbReference type="GO" id="GO:0016746">
    <property type="term" value="F:acyltransferase activity"/>
    <property type="evidence" value="ECO:0007669"/>
    <property type="project" value="UniProtKB-KW"/>
</dbReference>
<comment type="similarity">
    <text evidence="1">Belongs to the 1-acyl-sn-glycerol-3-phosphate acyltransferase family.</text>
</comment>
<keyword evidence="6" id="KW-0012">Acyltransferase</keyword>
<dbReference type="GO" id="GO:0008654">
    <property type="term" value="P:phospholipid biosynthetic process"/>
    <property type="evidence" value="ECO:0007669"/>
    <property type="project" value="UniProtKB-KW"/>
</dbReference>
<evidence type="ECO:0000313" key="10">
    <source>
        <dbReference type="Proteomes" id="UP000472260"/>
    </source>
</evidence>
<keyword evidence="10" id="KW-1185">Reference proteome</keyword>
<evidence type="ECO:0000313" key="9">
    <source>
        <dbReference type="Ensembl" id="ENSSANP00000057691.1"/>
    </source>
</evidence>
<dbReference type="InterPro" id="IPR032098">
    <property type="entry name" value="Acyltransf_C"/>
</dbReference>
<evidence type="ECO:0000256" key="5">
    <source>
        <dbReference type="ARBA" id="ARBA00023264"/>
    </source>
</evidence>
<dbReference type="AlphaFoldDB" id="A0A671PFK1"/>
<keyword evidence="3" id="KW-0808">Transferase</keyword>
<dbReference type="GO" id="GO:0005783">
    <property type="term" value="C:endoplasmic reticulum"/>
    <property type="evidence" value="ECO:0007669"/>
    <property type="project" value="TreeGrafter"/>
</dbReference>
<dbReference type="PANTHER" id="PTHR10983">
    <property type="entry name" value="1-ACYLGLYCEROL-3-PHOSPHATE ACYLTRANSFERASE-RELATED"/>
    <property type="match status" value="1"/>
</dbReference>
<keyword evidence="7" id="KW-0472">Membrane</keyword>
<keyword evidence="4" id="KW-0443">Lipid metabolism</keyword>
<keyword evidence="4" id="KW-0594">Phospholipid biosynthesis</keyword>
<accession>A0A671PFK1</accession>
<reference evidence="9" key="2">
    <citation type="submission" date="2025-09" db="UniProtKB">
        <authorList>
            <consortium name="Ensembl"/>
        </authorList>
    </citation>
    <scope>IDENTIFICATION</scope>
</reference>
<keyword evidence="7" id="KW-1133">Transmembrane helix</keyword>
<dbReference type="PANTHER" id="PTHR10983:SF16">
    <property type="entry name" value="LYSOCARDIOLIPIN ACYLTRANSFERASE 1"/>
    <property type="match status" value="1"/>
</dbReference>
<proteinExistence type="inferred from homology"/>
<name>A0A671PFK1_9TELE</name>
<dbReference type="GO" id="GO:0036149">
    <property type="term" value="P:phosphatidylinositol acyl-chain remodeling"/>
    <property type="evidence" value="ECO:0007669"/>
    <property type="project" value="TreeGrafter"/>
</dbReference>
<evidence type="ECO:0000256" key="3">
    <source>
        <dbReference type="ARBA" id="ARBA00022679"/>
    </source>
</evidence>
<evidence type="ECO:0000256" key="4">
    <source>
        <dbReference type="ARBA" id="ARBA00023209"/>
    </source>
</evidence>
<feature type="domain" description="Acyltransferase C-terminal" evidence="8">
    <location>
        <begin position="125"/>
        <end position="187"/>
    </location>
</feature>
<dbReference type="Ensembl" id="ENSSANT00000061393.1">
    <property type="protein sequence ID" value="ENSSANP00000057691.1"/>
    <property type="gene ID" value="ENSSANG00000028907.1"/>
</dbReference>
<reference evidence="9" key="1">
    <citation type="submission" date="2025-08" db="UniProtKB">
        <authorList>
            <consortium name="Ensembl"/>
        </authorList>
    </citation>
    <scope>IDENTIFICATION</scope>
</reference>
<feature type="transmembrane region" description="Helical" evidence="7">
    <location>
        <begin position="186"/>
        <end position="208"/>
    </location>
</feature>